<evidence type="ECO:0000259" key="1">
    <source>
        <dbReference type="SMART" id="SM00986"/>
    </source>
</evidence>
<name>A0ABQ2RGE9_9GAMM</name>
<evidence type="ECO:0000313" key="2">
    <source>
        <dbReference type="EMBL" id="GGQ25286.1"/>
    </source>
</evidence>
<dbReference type="EMBL" id="BMQX01000019">
    <property type="protein sequence ID" value="GGQ25286.1"/>
    <property type="molecule type" value="Genomic_DNA"/>
</dbReference>
<dbReference type="CDD" id="cd10033">
    <property type="entry name" value="UDG_like"/>
    <property type="match status" value="1"/>
</dbReference>
<keyword evidence="3" id="KW-1185">Reference proteome</keyword>
<sequence length="222" mass="24912">MTDFEMLLKQVNQCQLCAASLTHGVRPVVQLDPQAKILIIGQAPGRKVHETGIPFNDASGDRLREWLGVSREVFYDAKQVAIMPMGFCYPGSYSAATAKKGQSGDLPPRPECAPKWHALLLAHLTQVELVLLVGQYAQQYYLSEHRLTINALTNSELVDFDIANKPKTLTETVKQWRSFGPLCLPLPHPSPRNNIWLSRNPWFEQDVLSHIQQRVSKALSLS</sequence>
<dbReference type="InterPro" id="IPR047124">
    <property type="entry name" value="HI_0220.2"/>
</dbReference>
<dbReference type="Gene3D" id="3.40.470.10">
    <property type="entry name" value="Uracil-DNA glycosylase-like domain"/>
    <property type="match status" value="1"/>
</dbReference>
<gene>
    <name evidence="2" type="ORF">GCM10009411_26640</name>
</gene>
<dbReference type="RefSeq" id="WP_160053158.1">
    <property type="nucleotide sequence ID" value="NZ_BMQX01000019.1"/>
</dbReference>
<dbReference type="SMART" id="SM00986">
    <property type="entry name" value="UDG"/>
    <property type="match status" value="1"/>
</dbReference>
<organism evidence="2 3">
    <name type="scientific">Shewanella litoralis</name>
    <dbReference type="NCBI Taxonomy" id="2282700"/>
    <lineage>
        <taxon>Bacteria</taxon>
        <taxon>Pseudomonadati</taxon>
        <taxon>Pseudomonadota</taxon>
        <taxon>Gammaproteobacteria</taxon>
        <taxon>Alteromonadales</taxon>
        <taxon>Shewanellaceae</taxon>
        <taxon>Shewanella</taxon>
    </lineage>
</organism>
<dbReference type="SUPFAM" id="SSF52141">
    <property type="entry name" value="Uracil-DNA glycosylase-like"/>
    <property type="match status" value="1"/>
</dbReference>
<feature type="domain" description="Uracil-DNA glycosylase-like" evidence="1">
    <location>
        <begin position="28"/>
        <end position="212"/>
    </location>
</feature>
<dbReference type="InterPro" id="IPR036895">
    <property type="entry name" value="Uracil-DNA_glycosylase-like_sf"/>
</dbReference>
<accession>A0ABQ2RGE9</accession>
<dbReference type="PANTHER" id="PTHR42160:SF1">
    <property type="entry name" value="URACIL-DNA GLYCOSYLASE SUPERFAMILY PROTEIN"/>
    <property type="match status" value="1"/>
</dbReference>
<reference evidence="3" key="1">
    <citation type="journal article" date="2019" name="Int. J. Syst. Evol. Microbiol.">
        <title>The Global Catalogue of Microorganisms (GCM) 10K type strain sequencing project: providing services to taxonomists for standard genome sequencing and annotation.</title>
        <authorList>
            <consortium name="The Broad Institute Genomics Platform"/>
            <consortium name="The Broad Institute Genome Sequencing Center for Infectious Disease"/>
            <person name="Wu L."/>
            <person name="Ma J."/>
        </authorList>
    </citation>
    <scope>NUCLEOTIDE SEQUENCE [LARGE SCALE GENOMIC DNA]</scope>
    <source>
        <strain evidence="3">JCM 32306</strain>
    </source>
</reference>
<dbReference type="Pfam" id="PF03167">
    <property type="entry name" value="UDG"/>
    <property type="match status" value="1"/>
</dbReference>
<dbReference type="SMART" id="SM00987">
    <property type="entry name" value="UreE_C"/>
    <property type="match status" value="1"/>
</dbReference>
<dbReference type="Proteomes" id="UP000619118">
    <property type="component" value="Unassembled WGS sequence"/>
</dbReference>
<protein>
    <submittedName>
        <fullName evidence="2">IclR family transcriptional regulator</fullName>
    </submittedName>
</protein>
<dbReference type="PANTHER" id="PTHR42160">
    <property type="entry name" value="URACIL-DNA GLYCOSYLASE SUPERFAMILY PROTEIN"/>
    <property type="match status" value="1"/>
</dbReference>
<proteinExistence type="predicted"/>
<comment type="caution">
    <text evidence="2">The sequence shown here is derived from an EMBL/GenBank/DDBJ whole genome shotgun (WGS) entry which is preliminary data.</text>
</comment>
<dbReference type="InterPro" id="IPR005122">
    <property type="entry name" value="Uracil-DNA_glycosylase-like"/>
</dbReference>
<evidence type="ECO:0000313" key="3">
    <source>
        <dbReference type="Proteomes" id="UP000619118"/>
    </source>
</evidence>